<evidence type="ECO:0000313" key="1">
    <source>
        <dbReference type="EMBL" id="MCW4138841.1"/>
    </source>
</evidence>
<gene>
    <name evidence="1" type="ORF">ONT01_13910</name>
</gene>
<protein>
    <submittedName>
        <fullName evidence="1">Uncharacterized protein</fullName>
    </submittedName>
</protein>
<sequence length="94" mass="11013">MYKVKKKVHSEAKPDWMVGVLYQIPPKVYDWQESYDACMKHLIIIKDILEKSSVKWHRGSRNLTQIRNVKVKGESLLVLTKAGRSTLSFRIIQK</sequence>
<name>A0AAW5UMF3_9BACT</name>
<reference evidence="1" key="1">
    <citation type="submission" date="2022-11" db="EMBL/GenBank/DDBJ databases">
        <title>Genomic repertoires linked with pathogenic potency of arthritogenic Prevotella copri isolated from the gut of rheumatoid arthritis patients.</title>
        <authorList>
            <person name="Nii T."/>
            <person name="Maeda Y."/>
            <person name="Motooka D."/>
            <person name="Naito M."/>
            <person name="Matsumoto Y."/>
            <person name="Ogawa T."/>
            <person name="Oguro-Igashira E."/>
            <person name="Kishikawa T."/>
            <person name="Yamashita M."/>
            <person name="Koizumi S."/>
            <person name="Kurakawa T."/>
            <person name="Okumura R."/>
            <person name="Kayama H."/>
            <person name="Murakami M."/>
            <person name="Sakaguchi T."/>
            <person name="Das B."/>
            <person name="Nakamura S."/>
            <person name="Okada Y."/>
            <person name="Kumanogoh A."/>
            <person name="Takeda K."/>
        </authorList>
    </citation>
    <scope>NUCLEOTIDE SEQUENCE</scope>
    <source>
        <strain evidence="1">H105_2-2</strain>
    </source>
</reference>
<dbReference type="EMBL" id="JAPDVD010000002">
    <property type="protein sequence ID" value="MCW4138841.1"/>
    <property type="molecule type" value="Genomic_DNA"/>
</dbReference>
<accession>A0AAW5UMF3</accession>
<organism evidence="1 2">
    <name type="scientific">Segatella copri</name>
    <dbReference type="NCBI Taxonomy" id="165179"/>
    <lineage>
        <taxon>Bacteria</taxon>
        <taxon>Pseudomonadati</taxon>
        <taxon>Bacteroidota</taxon>
        <taxon>Bacteroidia</taxon>
        <taxon>Bacteroidales</taxon>
        <taxon>Prevotellaceae</taxon>
        <taxon>Segatella</taxon>
    </lineage>
</organism>
<dbReference type="RefSeq" id="WP_264949544.1">
    <property type="nucleotide sequence ID" value="NZ_JAPDVB010000002.1"/>
</dbReference>
<dbReference type="Proteomes" id="UP001208620">
    <property type="component" value="Unassembled WGS sequence"/>
</dbReference>
<evidence type="ECO:0000313" key="2">
    <source>
        <dbReference type="Proteomes" id="UP001208620"/>
    </source>
</evidence>
<dbReference type="AlphaFoldDB" id="A0AAW5UMF3"/>
<proteinExistence type="predicted"/>
<comment type="caution">
    <text evidence="1">The sequence shown here is derived from an EMBL/GenBank/DDBJ whole genome shotgun (WGS) entry which is preliminary data.</text>
</comment>